<organism evidence="24 25">
    <name type="scientific">Tropheryma whipplei (strain Twist)</name>
    <name type="common">Whipple's bacillus</name>
    <dbReference type="NCBI Taxonomy" id="203267"/>
    <lineage>
        <taxon>Bacteria</taxon>
        <taxon>Bacillati</taxon>
        <taxon>Actinomycetota</taxon>
        <taxon>Actinomycetes</taxon>
        <taxon>Micrococcales</taxon>
        <taxon>Tropherymataceae</taxon>
        <taxon>Tropheryma</taxon>
    </lineage>
</organism>
<dbReference type="Gene3D" id="2.102.10.10">
    <property type="entry name" value="Rieske [2Fe-2S] iron-sulphur domain"/>
    <property type="match status" value="1"/>
</dbReference>
<evidence type="ECO:0000259" key="23">
    <source>
        <dbReference type="PROSITE" id="PS51296"/>
    </source>
</evidence>
<sequence>MTVSEFKDPGLPPHRQRLTDIDPSAAKRSERIVSVLFFLSALGSVWSIVAYFIFPIESSAGSRSVHSNNMFFGLGIAFSLLCFGIAAVHWAKTLMLGTEISETRHPIRSSDEDRKQADEIIKTADSESGFTRRTMIKAALVTALAAFPLPAIVLFRGFAPQEDPVPLLSHTMWKKGIRLVHDPTGVPIKASDLTVGSIVHVIPDGLLDRHDKLEQKAKAVVLLIRMPLDQLRVSPERKMWHYKGIVAYSKVCTHLGCPVSLYEHRTHRLLCPCHQSQFDISDEAAVVFGPAARPLPQLPITVDSEGYLIAQSDFKEPVGPSFWERSL</sequence>
<name>Q83GL5_TROWT</name>
<keyword evidence="12 22" id="KW-1133">Transmembrane helix</keyword>
<dbReference type="EMBL" id="AE014184">
    <property type="protein sequence ID" value="AAO44345.1"/>
    <property type="molecule type" value="Genomic_DNA"/>
</dbReference>
<evidence type="ECO:0000256" key="10">
    <source>
        <dbReference type="ARBA" id="ARBA00022723"/>
    </source>
</evidence>
<feature type="transmembrane region" description="Helical" evidence="22">
    <location>
        <begin position="138"/>
        <end position="159"/>
    </location>
</feature>
<comment type="subcellular location">
    <subcellularLocation>
        <location evidence="2">Cell membrane</location>
        <topology evidence="2">Multi-pass membrane protein</topology>
    </subcellularLocation>
</comment>
<evidence type="ECO:0000256" key="14">
    <source>
        <dbReference type="ARBA" id="ARBA00023004"/>
    </source>
</evidence>
<keyword evidence="14" id="KW-0408">Iron</keyword>
<comment type="similarity">
    <text evidence="3">Belongs to the Rieske iron-sulfur protein family.</text>
</comment>
<keyword evidence="13 24" id="KW-0560">Oxidoreductase</keyword>
<accession>Q83GL5</accession>
<evidence type="ECO:0000256" key="20">
    <source>
        <dbReference type="ARBA" id="ARBA00034078"/>
    </source>
</evidence>
<evidence type="ECO:0000256" key="4">
    <source>
        <dbReference type="ARBA" id="ARBA00015816"/>
    </source>
</evidence>
<feature type="domain" description="Rieske" evidence="23">
    <location>
        <begin position="245"/>
        <end position="309"/>
    </location>
</feature>
<evidence type="ECO:0000256" key="22">
    <source>
        <dbReference type="SAM" id="Phobius"/>
    </source>
</evidence>
<evidence type="ECO:0000256" key="5">
    <source>
        <dbReference type="ARBA" id="ARBA00022448"/>
    </source>
</evidence>
<keyword evidence="25" id="KW-1185">Reference proteome</keyword>
<evidence type="ECO:0000256" key="17">
    <source>
        <dbReference type="ARBA" id="ARBA00023157"/>
    </source>
</evidence>
<evidence type="ECO:0000256" key="13">
    <source>
        <dbReference type="ARBA" id="ARBA00023002"/>
    </source>
</evidence>
<keyword evidence="6" id="KW-1003">Cell membrane</keyword>
<keyword evidence="5" id="KW-0813">Transport</keyword>
<dbReference type="KEGG" id="twh:TWT_248"/>
<keyword evidence="7" id="KW-0679">Respiratory chain</keyword>
<dbReference type="STRING" id="203267.TWT_248"/>
<dbReference type="GO" id="GO:0046872">
    <property type="term" value="F:metal ion binding"/>
    <property type="evidence" value="ECO:0007669"/>
    <property type="project" value="UniProtKB-KW"/>
</dbReference>
<dbReference type="CDD" id="cd03467">
    <property type="entry name" value="Rieske"/>
    <property type="match status" value="1"/>
</dbReference>
<keyword evidence="15" id="KW-0411">Iron-sulfur</keyword>
<dbReference type="PANTHER" id="PTHR10134">
    <property type="entry name" value="CYTOCHROME B-C1 COMPLEX SUBUNIT RIESKE, MITOCHONDRIAL"/>
    <property type="match status" value="1"/>
</dbReference>
<evidence type="ECO:0000256" key="12">
    <source>
        <dbReference type="ARBA" id="ARBA00022989"/>
    </source>
</evidence>
<dbReference type="GO" id="GO:0005886">
    <property type="term" value="C:plasma membrane"/>
    <property type="evidence" value="ECO:0007669"/>
    <property type="project" value="UniProtKB-SubCell"/>
</dbReference>
<keyword evidence="10" id="KW-0479">Metal-binding</keyword>
<evidence type="ECO:0000256" key="6">
    <source>
        <dbReference type="ARBA" id="ARBA00022475"/>
    </source>
</evidence>
<evidence type="ECO:0000256" key="11">
    <source>
        <dbReference type="ARBA" id="ARBA00022982"/>
    </source>
</evidence>
<dbReference type="InterPro" id="IPR005805">
    <property type="entry name" value="Rieske_Fe-S_prot_C"/>
</dbReference>
<dbReference type="Pfam" id="PF00355">
    <property type="entry name" value="Rieske"/>
    <property type="match status" value="1"/>
</dbReference>
<evidence type="ECO:0000256" key="8">
    <source>
        <dbReference type="ARBA" id="ARBA00022692"/>
    </source>
</evidence>
<keyword evidence="17" id="KW-1015">Disulfide bond</keyword>
<dbReference type="GO" id="GO:0016705">
    <property type="term" value="F:oxidoreductase activity, acting on paired donors, with incorporation or reduction of molecular oxygen"/>
    <property type="evidence" value="ECO:0007669"/>
    <property type="project" value="UniProtKB-ARBA"/>
</dbReference>
<dbReference type="RefSeq" id="WP_011096469.1">
    <property type="nucleotide sequence ID" value="NC_004572.3"/>
</dbReference>
<keyword evidence="11" id="KW-0249">Electron transport</keyword>
<feature type="transmembrane region" description="Helical" evidence="22">
    <location>
        <begin position="32"/>
        <end position="54"/>
    </location>
</feature>
<keyword evidence="9" id="KW-0001">2Fe-2S</keyword>
<evidence type="ECO:0000256" key="7">
    <source>
        <dbReference type="ARBA" id="ARBA00022660"/>
    </source>
</evidence>
<evidence type="ECO:0000256" key="16">
    <source>
        <dbReference type="ARBA" id="ARBA00023136"/>
    </source>
</evidence>
<evidence type="ECO:0000256" key="1">
    <source>
        <dbReference type="ARBA" id="ARBA00002494"/>
    </source>
</evidence>
<dbReference type="InterPro" id="IPR014349">
    <property type="entry name" value="Rieske_Fe-S_prot"/>
</dbReference>
<dbReference type="PRINTS" id="PR00162">
    <property type="entry name" value="RIESKE"/>
</dbReference>
<dbReference type="eggNOG" id="COG0723">
    <property type="taxonomic scope" value="Bacteria"/>
</dbReference>
<evidence type="ECO:0000256" key="9">
    <source>
        <dbReference type="ARBA" id="ARBA00022714"/>
    </source>
</evidence>
<gene>
    <name evidence="24" type="primary">qcrA</name>
    <name evidence="24" type="ordered locus">TWT_248</name>
</gene>
<keyword evidence="8 22" id="KW-0812">Transmembrane</keyword>
<dbReference type="HOGENOM" id="CLU_050668_0_0_11"/>
<dbReference type="Pfam" id="PF19297">
    <property type="entry name" value="QcrA_N"/>
    <property type="match status" value="1"/>
</dbReference>
<evidence type="ECO:0000313" key="24">
    <source>
        <dbReference type="EMBL" id="AAO44345.1"/>
    </source>
</evidence>
<dbReference type="InterPro" id="IPR045603">
    <property type="entry name" value="QcrA_N"/>
</dbReference>
<evidence type="ECO:0000256" key="21">
    <source>
        <dbReference type="SAM" id="MobiDB-lite"/>
    </source>
</evidence>
<feature type="transmembrane region" description="Helical" evidence="22">
    <location>
        <begin position="70"/>
        <end position="91"/>
    </location>
</feature>
<evidence type="ECO:0000256" key="19">
    <source>
        <dbReference type="ARBA" id="ARBA00032409"/>
    </source>
</evidence>
<dbReference type="GO" id="GO:0051537">
    <property type="term" value="F:2 iron, 2 sulfur cluster binding"/>
    <property type="evidence" value="ECO:0007669"/>
    <property type="project" value="UniProtKB-KW"/>
</dbReference>
<evidence type="ECO:0000256" key="15">
    <source>
        <dbReference type="ARBA" id="ARBA00023014"/>
    </source>
</evidence>
<evidence type="ECO:0000256" key="18">
    <source>
        <dbReference type="ARBA" id="ARBA00029586"/>
    </source>
</evidence>
<dbReference type="PROSITE" id="PS51296">
    <property type="entry name" value="RIESKE"/>
    <property type="match status" value="1"/>
</dbReference>
<reference evidence="24 25" key="1">
    <citation type="journal article" date="2003" name="Genome Res.">
        <title>Tropheryma whipplei twist: a human pathogenic Actinobacteria with a reduced genome.</title>
        <authorList>
            <person name="Raoult D."/>
            <person name="Ogata H."/>
            <person name="Audic S."/>
            <person name="Robert C."/>
            <person name="Suhre K."/>
            <person name="Drancourt M."/>
            <person name="Claverie J.-M."/>
        </authorList>
    </citation>
    <scope>NUCLEOTIDE SEQUENCE [LARGE SCALE GENOMIC DNA]</scope>
    <source>
        <strain evidence="24 25">Twist</strain>
    </source>
</reference>
<dbReference type="InterPro" id="IPR017941">
    <property type="entry name" value="Rieske_2Fe-2S"/>
</dbReference>
<keyword evidence="16 22" id="KW-0472">Membrane</keyword>
<proteinExistence type="inferred from homology"/>
<comment type="function">
    <text evidence="1">Iron-sulfur subunit of the cytochrome bc1 complex, an essential component of the respiratory electron transport chain required for ATP synthesis. The bc1 complex catalyzes the oxidation of menaquinol and the reduction of cytochrome c in the respiratory chain. The bc1 complex operates through a Q-cycle mechanism that couples electron transfer to generation of the proton gradient that drives ATP synthesis.</text>
</comment>
<dbReference type="GeneID" id="67388302"/>
<evidence type="ECO:0000256" key="2">
    <source>
        <dbReference type="ARBA" id="ARBA00004651"/>
    </source>
</evidence>
<dbReference type="SUPFAM" id="SSF50022">
    <property type="entry name" value="ISP domain"/>
    <property type="match status" value="1"/>
</dbReference>
<protein>
    <recommendedName>
        <fullName evidence="4">Cytochrome bc1 complex Rieske iron-sulfur subunit</fullName>
    </recommendedName>
    <alternativeName>
        <fullName evidence="18">Cytochrome bc1 reductase complex subunit QcrA</fullName>
    </alternativeName>
    <alternativeName>
        <fullName evidence="19">Rieske iron-sulfur protein</fullName>
    </alternativeName>
</protein>
<evidence type="ECO:0000256" key="3">
    <source>
        <dbReference type="ARBA" id="ARBA00010651"/>
    </source>
</evidence>
<dbReference type="AlphaFoldDB" id="Q83GL5"/>
<comment type="cofactor">
    <cofactor evidence="20">
        <name>[2Fe-2S] cluster</name>
        <dbReference type="ChEBI" id="CHEBI:190135"/>
    </cofactor>
</comment>
<feature type="region of interest" description="Disordered" evidence="21">
    <location>
        <begin position="1"/>
        <end position="20"/>
    </location>
</feature>
<dbReference type="OrthoDB" id="9802613at2"/>
<dbReference type="InterPro" id="IPR036922">
    <property type="entry name" value="Rieske_2Fe-2S_sf"/>
</dbReference>
<evidence type="ECO:0000313" key="25">
    <source>
        <dbReference type="Proteomes" id="UP000002200"/>
    </source>
</evidence>
<dbReference type="GO" id="GO:0004497">
    <property type="term" value="F:monooxygenase activity"/>
    <property type="evidence" value="ECO:0007669"/>
    <property type="project" value="UniProtKB-ARBA"/>
</dbReference>
<dbReference type="Proteomes" id="UP000002200">
    <property type="component" value="Chromosome"/>
</dbReference>